<feature type="region of interest" description="Disordered" evidence="1">
    <location>
        <begin position="24"/>
        <end position="45"/>
    </location>
</feature>
<gene>
    <name evidence="3" type="ORF">BST86_07970</name>
</gene>
<keyword evidence="4" id="KW-1185">Reference proteome</keyword>
<feature type="compositionally biased region" description="Polar residues" evidence="1">
    <location>
        <begin position="27"/>
        <end position="40"/>
    </location>
</feature>
<protein>
    <recommendedName>
        <fullName evidence="5">Porin</fullName>
    </recommendedName>
</protein>
<sequence length="654" mass="75872">MKSFLLFSLLLVTASAYALQQPVRDNLGNNGRQRPLSNKEVSVEGEKPPITDYLIISQDRDTTYVDTTLSMAKEFKFNYLRQDNFELMPFPNIGQPYNRLIKRFDMEQLTPRMGAEARHDNYYEISDINDYYVPTPLTDLYFKTAINQGQQLDALFTSNISPQFNFSISYKGMRSAGDFVNTLTSTGNFKFTSNYFSKDKRYRLRLHTVFQDLSNQESGGLAPDALQGYLDQDENLDDRGRLEPNLDDAVSLLDGKRFYIDHDYELLKSADSLKNYSLRVHNKMYFEDKFYRYEEDNASTEFLGEAYQSTNIKDKTNYEESYVEVGASLDHYLFGYMKAGIAKLDYNYGYDRIVNRGTEVITNRLASEVYQFKAAFEKRLGVFEFQAHGGINIAGELDGQYLNAMASVDFKDFTVAAGAGISSRAPNFNLLLHQSEYEEYNWQNSFNNVEKQQLNLQVKSEKYFDVELEVNTIQDYAYFRERNREDVAPDFTGYVVEPFQTDEQLTYLKIKAHKSFEFLRYFGTDHTLAFQTVDQTADIINVPSFLTRNSLYYKDRWFKKAMLVQTGITLKYFDEYNMDGYDPVLGEFYSQNSAKLGAFPLVDIFFNAKIQQTRIFVKLENATSPLGEPNFFSAPRTPFRDLSLRFGLVWNFFL</sequence>
<accession>A0A2S9WXZ4</accession>
<feature type="signal peptide" evidence="2">
    <location>
        <begin position="1"/>
        <end position="18"/>
    </location>
</feature>
<evidence type="ECO:0000313" key="3">
    <source>
        <dbReference type="EMBL" id="PRP68334.1"/>
    </source>
</evidence>
<comment type="caution">
    <text evidence="3">The sequence shown here is derived from an EMBL/GenBank/DDBJ whole genome shotgun (WGS) entry which is preliminary data.</text>
</comment>
<dbReference type="Pfam" id="PF14121">
    <property type="entry name" value="Porin_10"/>
    <property type="match status" value="1"/>
</dbReference>
<evidence type="ECO:0008006" key="5">
    <source>
        <dbReference type="Google" id="ProtNLM"/>
    </source>
</evidence>
<dbReference type="EMBL" id="MQUC01000003">
    <property type="protein sequence ID" value="PRP68334.1"/>
    <property type="molecule type" value="Genomic_DNA"/>
</dbReference>
<dbReference type="InterPro" id="IPR025631">
    <property type="entry name" value="Porin_10"/>
</dbReference>
<name>A0A2S9WXZ4_9FLAO</name>
<keyword evidence="2" id="KW-0732">Signal</keyword>
<dbReference type="Proteomes" id="UP000239532">
    <property type="component" value="Unassembled WGS sequence"/>
</dbReference>
<proteinExistence type="predicted"/>
<reference evidence="3 4" key="1">
    <citation type="submission" date="2016-11" db="EMBL/GenBank/DDBJ databases">
        <title>Trade-off between light-utilization and light-protection in marine flavobacteria.</title>
        <authorList>
            <person name="Kumagai Y."/>
        </authorList>
    </citation>
    <scope>NUCLEOTIDE SEQUENCE [LARGE SCALE GENOMIC DNA]</scope>
    <source>
        <strain evidence="3 4">JCM 17109</strain>
    </source>
</reference>
<evidence type="ECO:0000256" key="2">
    <source>
        <dbReference type="SAM" id="SignalP"/>
    </source>
</evidence>
<dbReference type="AlphaFoldDB" id="A0A2S9WXZ4"/>
<feature type="chain" id="PRO_5015730335" description="Porin" evidence="2">
    <location>
        <begin position="19"/>
        <end position="654"/>
    </location>
</feature>
<evidence type="ECO:0000256" key="1">
    <source>
        <dbReference type="SAM" id="MobiDB-lite"/>
    </source>
</evidence>
<organism evidence="3 4">
    <name type="scientific">Nonlabens agnitus</name>
    <dbReference type="NCBI Taxonomy" id="870484"/>
    <lineage>
        <taxon>Bacteria</taxon>
        <taxon>Pseudomonadati</taxon>
        <taxon>Bacteroidota</taxon>
        <taxon>Flavobacteriia</taxon>
        <taxon>Flavobacteriales</taxon>
        <taxon>Flavobacteriaceae</taxon>
        <taxon>Nonlabens</taxon>
    </lineage>
</organism>
<evidence type="ECO:0000313" key="4">
    <source>
        <dbReference type="Proteomes" id="UP000239532"/>
    </source>
</evidence>